<dbReference type="Pfam" id="PF00149">
    <property type="entry name" value="Metallophos"/>
    <property type="match status" value="1"/>
</dbReference>
<evidence type="ECO:0000256" key="1">
    <source>
        <dbReference type="SAM" id="MobiDB-lite"/>
    </source>
</evidence>
<dbReference type="AlphaFoldDB" id="A0A344PIK5"/>
<feature type="region of interest" description="Disordered" evidence="1">
    <location>
        <begin position="266"/>
        <end position="289"/>
    </location>
</feature>
<dbReference type="InterPro" id="IPR004843">
    <property type="entry name" value="Calcineurin-like_PHP"/>
</dbReference>
<dbReference type="EMBL" id="CP030918">
    <property type="protein sequence ID" value="AXC49210.1"/>
    <property type="molecule type" value="Genomic_DNA"/>
</dbReference>
<feature type="compositionally biased region" description="Gly residues" evidence="1">
    <location>
        <begin position="271"/>
        <end position="289"/>
    </location>
</feature>
<protein>
    <submittedName>
        <fullName evidence="3">Serine/threonine protein phosphatase</fullName>
    </submittedName>
</protein>
<evidence type="ECO:0000313" key="4">
    <source>
        <dbReference type="Proteomes" id="UP000252023"/>
    </source>
</evidence>
<dbReference type="PANTHER" id="PTHR42850:SF4">
    <property type="entry name" value="ZINC-DEPENDENT ENDOPOLYPHOSPHATASE"/>
    <property type="match status" value="1"/>
</dbReference>
<dbReference type="KEGG" id="pars:DRW48_05500"/>
<dbReference type="GO" id="GO:0016791">
    <property type="term" value="F:phosphatase activity"/>
    <property type="evidence" value="ECO:0007669"/>
    <property type="project" value="TreeGrafter"/>
</dbReference>
<dbReference type="PANTHER" id="PTHR42850">
    <property type="entry name" value="METALLOPHOSPHOESTERASE"/>
    <property type="match status" value="1"/>
</dbReference>
<dbReference type="SUPFAM" id="SSF56300">
    <property type="entry name" value="Metallo-dependent phosphatases"/>
    <property type="match status" value="1"/>
</dbReference>
<dbReference type="OrthoDB" id="9807890at2"/>
<dbReference type="RefSeq" id="WP_114075529.1">
    <property type="nucleotide sequence ID" value="NZ_CP030918.1"/>
</dbReference>
<gene>
    <name evidence="3" type="ORF">DRW48_05500</name>
</gene>
<dbReference type="GO" id="GO:0110154">
    <property type="term" value="P:RNA decapping"/>
    <property type="evidence" value="ECO:0007669"/>
    <property type="project" value="TreeGrafter"/>
</dbReference>
<dbReference type="GO" id="GO:0005737">
    <property type="term" value="C:cytoplasm"/>
    <property type="evidence" value="ECO:0007669"/>
    <property type="project" value="TreeGrafter"/>
</dbReference>
<dbReference type="Proteomes" id="UP000252023">
    <property type="component" value="Chromosome"/>
</dbReference>
<dbReference type="InterPro" id="IPR029052">
    <property type="entry name" value="Metallo-depent_PP-like"/>
</dbReference>
<reference evidence="4" key="1">
    <citation type="submission" date="2018-07" db="EMBL/GenBank/DDBJ databases">
        <title>Genome sequencing of Paracoccus sp. SC2-6.</title>
        <authorList>
            <person name="Heo J."/>
            <person name="Kim S.-J."/>
            <person name="Kwon S.-W."/>
        </authorList>
    </citation>
    <scope>NUCLEOTIDE SEQUENCE [LARGE SCALE GENOMIC DNA]</scope>
    <source>
        <strain evidence="4">SC2-6</strain>
    </source>
</reference>
<keyword evidence="4" id="KW-1185">Reference proteome</keyword>
<feature type="domain" description="Calcineurin-like phosphoesterase" evidence="2">
    <location>
        <begin position="1"/>
        <end position="209"/>
    </location>
</feature>
<dbReference type="Gene3D" id="3.60.21.10">
    <property type="match status" value="1"/>
</dbReference>
<sequence length="289" mass="30409">MRIYALGDIHGQAEGLAVAHARIAADRARCGDTAAPVVHVGDLIAKGPASREVVQFLMDGQAQGQPWIVLKGNHERMFSIFLDDPEACDPGKRSAGRWIDPAGGGDVVLASFGVPDASTRPLAEVHTEALARVPQATRDWLARLPTSWLSPLALFVHAGIRPALDLQAQAETDMLWIRKPFQSDLRDHGVLVVHGHTPGRRVRHFGNRVNLDTGAATGGPVSAVRIDAEGVWLLTDDAPQWLGPSQSQRRIPVDPMGGGVAGSAVDRTEGGHGTGDCGAAGVGGDAGRG</sequence>
<name>A0A344PIK5_9RHOB</name>
<dbReference type="InterPro" id="IPR050126">
    <property type="entry name" value="Ap4A_hydrolase"/>
</dbReference>
<evidence type="ECO:0000313" key="3">
    <source>
        <dbReference type="EMBL" id="AXC49210.1"/>
    </source>
</evidence>
<organism evidence="3 4">
    <name type="scientific">Paracoccus suum</name>
    <dbReference type="NCBI Taxonomy" id="2259340"/>
    <lineage>
        <taxon>Bacteria</taxon>
        <taxon>Pseudomonadati</taxon>
        <taxon>Pseudomonadota</taxon>
        <taxon>Alphaproteobacteria</taxon>
        <taxon>Rhodobacterales</taxon>
        <taxon>Paracoccaceae</taxon>
        <taxon>Paracoccus</taxon>
    </lineage>
</organism>
<accession>A0A344PIK5</accession>
<dbReference type="GO" id="GO:0008803">
    <property type="term" value="F:bis(5'-nucleosyl)-tetraphosphatase (symmetrical) activity"/>
    <property type="evidence" value="ECO:0007669"/>
    <property type="project" value="TreeGrafter"/>
</dbReference>
<proteinExistence type="predicted"/>
<evidence type="ECO:0000259" key="2">
    <source>
        <dbReference type="Pfam" id="PF00149"/>
    </source>
</evidence>